<sequence>MVLTRNSTKAATIWNRHMRGTESLWYFGTEHSRAIRFESQQYFQANDYTYVFVPVHIVLGLGSSPLASRTASIDDDDPESNASQEKPSIWIDEELIENTPTDWEMSKTSITSMPEIDVRLENGSQAKLQIKVQLYQKGGDSWSAYVRTVLSLGSGKSYKPTRQCDMPLENPLLIQPLYKRDNLLASRFEETPDSFLLRLIGEANKSNADNKQTTDSDDGRWTLELYNEPCPGYRLMSYDPFYFYATWIHEDDWHSYMTMLGEMETTPIRKFISLDDQDAYEALNGLLLKVGERDLKIQGGLTDAERKAFGLDSEQAGHDKATANELRGRKIGAALKEKRLQGIGSQVKTYDFDNGQPKIEITLEEAKMTAASGKRAAQLTQAAVMGGVSASDVARGLRWETQRLASGFFSSEWLHLAAFSWGGFELAGAKSGFSTSQNLENLVFGTSETNSLMTRYEMAWQDFYRTEKKLYDKMTGVTKDEPIPPQGRLEIHCNNFSQAIRYDFYNGTSQKYEFGEYTIDKTLVNEIERLAEENSQSQHPSTMCALCDPMDDHTQKIVQDSRTPEVSTTERQMLLLAHDFPYVVYSIEYKVKNEFVSILFDEKPCATFSFYPFQRSLYHQAEAVLDALVWREIKNKAYEWEDLKLQKRQAVEAEAHKRRGNPAYAYFRQKLSHS</sequence>
<protein>
    <submittedName>
        <fullName evidence="2">Uncharacterized protein</fullName>
    </submittedName>
</protein>
<reference evidence="2" key="2">
    <citation type="submission" date="2023-05" db="EMBL/GenBank/DDBJ databases">
        <authorList>
            <consortium name="Lawrence Berkeley National Laboratory"/>
            <person name="Steindorff A."/>
            <person name="Hensen N."/>
            <person name="Bonometti L."/>
            <person name="Westerberg I."/>
            <person name="Brannstrom I.O."/>
            <person name="Guillou S."/>
            <person name="Cros-Aarteil S."/>
            <person name="Calhoun S."/>
            <person name="Haridas S."/>
            <person name="Kuo A."/>
            <person name="Mondo S."/>
            <person name="Pangilinan J."/>
            <person name="Riley R."/>
            <person name="Labutti K."/>
            <person name="Andreopoulos B."/>
            <person name="Lipzen A."/>
            <person name="Chen C."/>
            <person name="Yanf M."/>
            <person name="Daum C."/>
            <person name="Ng V."/>
            <person name="Clum A."/>
            <person name="Ohm R."/>
            <person name="Martin F."/>
            <person name="Silar P."/>
            <person name="Natvig D."/>
            <person name="Lalanne C."/>
            <person name="Gautier V."/>
            <person name="Ament-Velasquez S.L."/>
            <person name="Kruys A."/>
            <person name="Hutchinson M.I."/>
            <person name="Powell A.J."/>
            <person name="Barry K."/>
            <person name="Miller A.N."/>
            <person name="Grigoriev I.V."/>
            <person name="Debuchy R."/>
            <person name="Gladieux P."/>
            <person name="Thoren M.H."/>
            <person name="Johannesson H."/>
        </authorList>
    </citation>
    <scope>NUCLEOTIDE SEQUENCE</scope>
    <source>
        <strain evidence="2">CBS 315.58</strain>
    </source>
</reference>
<name>A0AAN7AQJ8_9PEZI</name>
<keyword evidence="3" id="KW-1185">Reference proteome</keyword>
<dbReference type="AlphaFoldDB" id="A0AAN7AQJ8"/>
<reference evidence="2" key="1">
    <citation type="journal article" date="2023" name="Mol. Phylogenet. Evol.">
        <title>Genome-scale phylogeny and comparative genomics of the fungal order Sordariales.</title>
        <authorList>
            <person name="Hensen N."/>
            <person name="Bonometti L."/>
            <person name="Westerberg I."/>
            <person name="Brannstrom I.O."/>
            <person name="Guillou S."/>
            <person name="Cros-Aarteil S."/>
            <person name="Calhoun S."/>
            <person name="Haridas S."/>
            <person name="Kuo A."/>
            <person name="Mondo S."/>
            <person name="Pangilinan J."/>
            <person name="Riley R."/>
            <person name="LaButti K."/>
            <person name="Andreopoulos B."/>
            <person name="Lipzen A."/>
            <person name="Chen C."/>
            <person name="Yan M."/>
            <person name="Daum C."/>
            <person name="Ng V."/>
            <person name="Clum A."/>
            <person name="Steindorff A."/>
            <person name="Ohm R.A."/>
            <person name="Martin F."/>
            <person name="Silar P."/>
            <person name="Natvig D.O."/>
            <person name="Lalanne C."/>
            <person name="Gautier V."/>
            <person name="Ament-Velasquez S.L."/>
            <person name="Kruys A."/>
            <person name="Hutchinson M.I."/>
            <person name="Powell A.J."/>
            <person name="Barry K."/>
            <person name="Miller A.N."/>
            <person name="Grigoriev I.V."/>
            <person name="Debuchy R."/>
            <person name="Gladieux P."/>
            <person name="Hiltunen Thoren M."/>
            <person name="Johannesson H."/>
        </authorList>
    </citation>
    <scope>NUCLEOTIDE SEQUENCE</scope>
    <source>
        <strain evidence="2">CBS 315.58</strain>
    </source>
</reference>
<dbReference type="EMBL" id="MU864038">
    <property type="protein sequence ID" value="KAK4194827.1"/>
    <property type="molecule type" value="Genomic_DNA"/>
</dbReference>
<feature type="region of interest" description="Disordered" evidence="1">
    <location>
        <begin position="68"/>
        <end position="87"/>
    </location>
</feature>
<proteinExistence type="predicted"/>
<evidence type="ECO:0000313" key="3">
    <source>
        <dbReference type="Proteomes" id="UP001303160"/>
    </source>
</evidence>
<evidence type="ECO:0000313" key="2">
    <source>
        <dbReference type="EMBL" id="KAK4194827.1"/>
    </source>
</evidence>
<accession>A0AAN7AQJ8</accession>
<gene>
    <name evidence="2" type="ORF">QBC40DRAFT_311178</name>
</gene>
<evidence type="ECO:0000256" key="1">
    <source>
        <dbReference type="SAM" id="MobiDB-lite"/>
    </source>
</evidence>
<dbReference type="Proteomes" id="UP001303160">
    <property type="component" value="Unassembled WGS sequence"/>
</dbReference>
<comment type="caution">
    <text evidence="2">The sequence shown here is derived from an EMBL/GenBank/DDBJ whole genome shotgun (WGS) entry which is preliminary data.</text>
</comment>
<organism evidence="2 3">
    <name type="scientific">Triangularia verruculosa</name>
    <dbReference type="NCBI Taxonomy" id="2587418"/>
    <lineage>
        <taxon>Eukaryota</taxon>
        <taxon>Fungi</taxon>
        <taxon>Dikarya</taxon>
        <taxon>Ascomycota</taxon>
        <taxon>Pezizomycotina</taxon>
        <taxon>Sordariomycetes</taxon>
        <taxon>Sordariomycetidae</taxon>
        <taxon>Sordariales</taxon>
        <taxon>Podosporaceae</taxon>
        <taxon>Triangularia</taxon>
    </lineage>
</organism>